<keyword evidence="3" id="KW-1185">Reference proteome</keyword>
<proteinExistence type="predicted"/>
<dbReference type="Proteomes" id="UP000653454">
    <property type="component" value="Unassembled WGS sequence"/>
</dbReference>
<accession>A0A8S4D0D4</accession>
<evidence type="ECO:0000256" key="1">
    <source>
        <dbReference type="SAM" id="MobiDB-lite"/>
    </source>
</evidence>
<evidence type="ECO:0000313" key="2">
    <source>
        <dbReference type="EMBL" id="CAG9088855.1"/>
    </source>
</evidence>
<organism evidence="2 3">
    <name type="scientific">Plutella xylostella</name>
    <name type="common">Diamondback moth</name>
    <name type="synonym">Plutella maculipennis</name>
    <dbReference type="NCBI Taxonomy" id="51655"/>
    <lineage>
        <taxon>Eukaryota</taxon>
        <taxon>Metazoa</taxon>
        <taxon>Ecdysozoa</taxon>
        <taxon>Arthropoda</taxon>
        <taxon>Hexapoda</taxon>
        <taxon>Insecta</taxon>
        <taxon>Pterygota</taxon>
        <taxon>Neoptera</taxon>
        <taxon>Endopterygota</taxon>
        <taxon>Lepidoptera</taxon>
        <taxon>Glossata</taxon>
        <taxon>Ditrysia</taxon>
        <taxon>Yponomeutoidea</taxon>
        <taxon>Plutellidae</taxon>
        <taxon>Plutella</taxon>
    </lineage>
</organism>
<reference evidence="2" key="1">
    <citation type="submission" date="2020-11" db="EMBL/GenBank/DDBJ databases">
        <authorList>
            <person name="Whiteford S."/>
        </authorList>
    </citation>
    <scope>NUCLEOTIDE SEQUENCE</scope>
</reference>
<name>A0A8S4D0D4_PLUXY</name>
<gene>
    <name evidence="2" type="ORF">PLXY2_LOCUS187</name>
</gene>
<dbReference type="PANTHER" id="PTHR45748:SF7">
    <property type="entry name" value="1-PHOSPHATIDYLINOSITOL 3-PHOSPHATE 5-KINASE-RELATED"/>
    <property type="match status" value="1"/>
</dbReference>
<feature type="region of interest" description="Disordered" evidence="1">
    <location>
        <begin position="267"/>
        <end position="361"/>
    </location>
</feature>
<dbReference type="GO" id="GO:0046854">
    <property type="term" value="P:phosphatidylinositol phosphate biosynthetic process"/>
    <property type="evidence" value="ECO:0007669"/>
    <property type="project" value="TreeGrafter"/>
</dbReference>
<dbReference type="Gene3D" id="3.50.7.10">
    <property type="entry name" value="GroEL"/>
    <property type="match status" value="1"/>
</dbReference>
<dbReference type="GO" id="GO:0005524">
    <property type="term" value="F:ATP binding"/>
    <property type="evidence" value="ECO:0007669"/>
    <property type="project" value="InterPro"/>
</dbReference>
<dbReference type="AlphaFoldDB" id="A0A8S4D0D4"/>
<dbReference type="SUPFAM" id="SSF52029">
    <property type="entry name" value="GroEL apical domain-like"/>
    <property type="match status" value="1"/>
</dbReference>
<sequence length="380" mass="42335">MTINLKAKVKAKKIKAKVNKKVCVHQHHTWSHIVKVPPEILDVFSNDIDIRNYVQVKRLPGGVAGDSRVLPGVVTGKNVAHRGMPQEIANPSILLLDCSIAYQRVEGKLTSLEPVLLQEKEYLLRCAARITALRPKVVLVRGTAARAVQDVLRNEGVALATCVRERALARTARCTGADIATSIDARIVRPRLGTCRSFRVETHANKTLMILENCAEPNLGCCILLRGGSLAELTKVKKVVKFLLLAYYNWKLERAFLHDIETVLPEPGMNFDDLDDEETKDKTTNDEDNKSAKLETDNQNDPTEKKSVKLETDNQKVEDKDDPLQKKPFVRKVESDKNLSCGVPIRDFSDPLRASQLGSDDEVFAPVEEASLKADSLNDR</sequence>
<dbReference type="Pfam" id="PF00118">
    <property type="entry name" value="Cpn60_TCP1"/>
    <property type="match status" value="1"/>
</dbReference>
<dbReference type="EMBL" id="CAJHNJ030000001">
    <property type="protein sequence ID" value="CAG9088855.1"/>
    <property type="molecule type" value="Genomic_DNA"/>
</dbReference>
<evidence type="ECO:0000313" key="3">
    <source>
        <dbReference type="Proteomes" id="UP000653454"/>
    </source>
</evidence>
<dbReference type="GO" id="GO:0000285">
    <property type="term" value="F:1-phosphatidylinositol-3-phosphate 5-kinase activity"/>
    <property type="evidence" value="ECO:0007669"/>
    <property type="project" value="TreeGrafter"/>
</dbReference>
<dbReference type="FunFam" id="3.50.7.10:FF:000007">
    <property type="entry name" value="1-phosphatidylinositol 3-phosphate 5-kinase isoform X1"/>
    <property type="match status" value="1"/>
</dbReference>
<dbReference type="InterPro" id="IPR002423">
    <property type="entry name" value="Cpn60/GroEL/TCP-1"/>
</dbReference>
<feature type="compositionally biased region" description="Basic and acidic residues" evidence="1">
    <location>
        <begin position="279"/>
        <end position="337"/>
    </location>
</feature>
<dbReference type="PANTHER" id="PTHR45748">
    <property type="entry name" value="1-PHOSPHATIDYLINOSITOL 3-PHOSPHATE 5-KINASE-RELATED"/>
    <property type="match status" value="1"/>
</dbReference>
<comment type="caution">
    <text evidence="2">The sequence shown here is derived from an EMBL/GenBank/DDBJ whole genome shotgun (WGS) entry which is preliminary data.</text>
</comment>
<dbReference type="InterPro" id="IPR027409">
    <property type="entry name" value="GroEL-like_apical_dom_sf"/>
</dbReference>
<dbReference type="GO" id="GO:0010008">
    <property type="term" value="C:endosome membrane"/>
    <property type="evidence" value="ECO:0007669"/>
    <property type="project" value="TreeGrafter"/>
</dbReference>
<protein>
    <submittedName>
        <fullName evidence="2">(diamondback moth) hypothetical protein</fullName>
    </submittedName>
</protein>